<accession>A0AAD7P6G5</accession>
<dbReference type="PROSITE" id="PS51666">
    <property type="entry name" value="QLQ"/>
    <property type="match status" value="1"/>
</dbReference>
<dbReference type="SMART" id="SM00951">
    <property type="entry name" value="QLQ"/>
    <property type="match status" value="1"/>
</dbReference>
<dbReference type="PROSITE" id="PS51667">
    <property type="entry name" value="WRC"/>
    <property type="match status" value="1"/>
</dbReference>
<evidence type="ECO:0000256" key="5">
    <source>
        <dbReference type="RuleBase" id="RU367127"/>
    </source>
</evidence>
<evidence type="ECO:0000256" key="4">
    <source>
        <dbReference type="PROSITE-ProRule" id="PRU01002"/>
    </source>
</evidence>
<feature type="domain" description="WRC" evidence="8">
    <location>
        <begin position="74"/>
        <end position="118"/>
    </location>
</feature>
<comment type="caution">
    <text evidence="4">Lacks conserved residue(s) required for the propagation of feature annotation.</text>
</comment>
<reference evidence="9" key="1">
    <citation type="journal article" date="2023" name="Science">
        <title>Elucidation of the pathway for biosynthesis of saponin adjuvants from the soapbark tree.</title>
        <authorList>
            <person name="Reed J."/>
            <person name="Orme A."/>
            <person name="El-Demerdash A."/>
            <person name="Owen C."/>
            <person name="Martin L.B.B."/>
            <person name="Misra R.C."/>
            <person name="Kikuchi S."/>
            <person name="Rejzek M."/>
            <person name="Martin A.C."/>
            <person name="Harkess A."/>
            <person name="Leebens-Mack J."/>
            <person name="Louveau T."/>
            <person name="Stephenson M.J."/>
            <person name="Osbourn A."/>
        </authorList>
    </citation>
    <scope>NUCLEOTIDE SEQUENCE</scope>
    <source>
        <strain evidence="9">S10</strain>
    </source>
</reference>
<evidence type="ECO:0000313" key="9">
    <source>
        <dbReference type="EMBL" id="KAJ7943931.1"/>
    </source>
</evidence>
<gene>
    <name evidence="9" type="ORF">O6P43_033410</name>
</gene>
<dbReference type="GO" id="GO:0005634">
    <property type="term" value="C:nucleus"/>
    <property type="evidence" value="ECO:0007669"/>
    <property type="project" value="UniProtKB-SubCell"/>
</dbReference>
<dbReference type="Proteomes" id="UP001163823">
    <property type="component" value="Chromosome 14"/>
</dbReference>
<organism evidence="9 10">
    <name type="scientific">Quillaja saponaria</name>
    <name type="common">Soap bark tree</name>
    <dbReference type="NCBI Taxonomy" id="32244"/>
    <lineage>
        <taxon>Eukaryota</taxon>
        <taxon>Viridiplantae</taxon>
        <taxon>Streptophyta</taxon>
        <taxon>Embryophyta</taxon>
        <taxon>Tracheophyta</taxon>
        <taxon>Spermatophyta</taxon>
        <taxon>Magnoliopsida</taxon>
        <taxon>eudicotyledons</taxon>
        <taxon>Gunneridae</taxon>
        <taxon>Pentapetalae</taxon>
        <taxon>rosids</taxon>
        <taxon>fabids</taxon>
        <taxon>Fabales</taxon>
        <taxon>Quillajaceae</taxon>
        <taxon>Quillaja</taxon>
    </lineage>
</organism>
<proteinExistence type="inferred from homology"/>
<evidence type="ECO:0000259" key="8">
    <source>
        <dbReference type="PROSITE" id="PS51667"/>
    </source>
</evidence>
<dbReference type="InterPro" id="IPR014978">
    <property type="entry name" value="Gln-Leu-Gln_QLQ"/>
</dbReference>
<feature type="domain" description="QLQ" evidence="7">
    <location>
        <begin position="13"/>
        <end position="48"/>
    </location>
</feature>
<dbReference type="PANTHER" id="PTHR31602:SF105">
    <property type="entry name" value="GROWTH-REGULATING FACTOR"/>
    <property type="match status" value="1"/>
</dbReference>
<evidence type="ECO:0000256" key="6">
    <source>
        <dbReference type="SAM" id="MobiDB-lite"/>
    </source>
</evidence>
<comment type="similarity">
    <text evidence="2 5">Belongs to the GRF family.</text>
</comment>
<evidence type="ECO:0000256" key="1">
    <source>
        <dbReference type="ARBA" id="ARBA00004123"/>
    </source>
</evidence>
<keyword evidence="3 5" id="KW-0539">Nucleus</keyword>
<dbReference type="AlphaFoldDB" id="A0AAD7P6G5"/>
<feature type="compositionally biased region" description="Polar residues" evidence="6">
    <location>
        <begin position="119"/>
        <end position="135"/>
    </location>
</feature>
<dbReference type="KEGG" id="qsa:O6P43_033410"/>
<evidence type="ECO:0000256" key="2">
    <source>
        <dbReference type="ARBA" id="ARBA00008122"/>
    </source>
</evidence>
<dbReference type="GO" id="GO:0006351">
    <property type="term" value="P:DNA-templated transcription"/>
    <property type="evidence" value="ECO:0007669"/>
    <property type="project" value="UniProtKB-UniRule"/>
</dbReference>
<keyword evidence="5" id="KW-0010">Activator</keyword>
<dbReference type="InterPro" id="IPR031137">
    <property type="entry name" value="GRF"/>
</dbReference>
<dbReference type="Pfam" id="PF08879">
    <property type="entry name" value="WRC"/>
    <property type="match status" value="1"/>
</dbReference>
<dbReference type="Pfam" id="PF08880">
    <property type="entry name" value="QLQ"/>
    <property type="match status" value="1"/>
</dbReference>
<evidence type="ECO:0000259" key="7">
    <source>
        <dbReference type="PROSITE" id="PS51666"/>
    </source>
</evidence>
<comment type="function">
    <text evidence="5">Transcription activator.</text>
</comment>
<dbReference type="PANTHER" id="PTHR31602">
    <property type="entry name" value="GROWTH-REGULATING FACTOR 5"/>
    <property type="match status" value="1"/>
</dbReference>
<keyword evidence="5" id="KW-0805">Transcription regulation</keyword>
<comment type="domain">
    <text evidence="5">The QLQ domain and WRC domain may be involved in protein-protein interaction and DNA-binding, respectively.</text>
</comment>
<comment type="subcellular location">
    <subcellularLocation>
        <location evidence="1 5">Nucleus</location>
    </subcellularLocation>
</comment>
<dbReference type="GO" id="GO:0005524">
    <property type="term" value="F:ATP binding"/>
    <property type="evidence" value="ECO:0007669"/>
    <property type="project" value="UniProtKB-UniRule"/>
</dbReference>
<evidence type="ECO:0000256" key="3">
    <source>
        <dbReference type="ARBA" id="ARBA00023242"/>
    </source>
</evidence>
<dbReference type="InterPro" id="IPR014977">
    <property type="entry name" value="WRC_dom"/>
</dbReference>
<feature type="region of interest" description="Disordered" evidence="6">
    <location>
        <begin position="80"/>
        <end position="135"/>
    </location>
</feature>
<dbReference type="EMBL" id="JARAOO010000014">
    <property type="protein sequence ID" value="KAJ7943931.1"/>
    <property type="molecule type" value="Genomic_DNA"/>
</dbReference>
<feature type="compositionally biased region" description="Basic and acidic residues" evidence="6">
    <location>
        <begin position="80"/>
        <end position="104"/>
    </location>
</feature>
<dbReference type="GO" id="GO:0006355">
    <property type="term" value="P:regulation of DNA-templated transcription"/>
    <property type="evidence" value="ECO:0007669"/>
    <property type="project" value="InterPro"/>
</dbReference>
<name>A0AAD7P6G5_QUISA</name>
<keyword evidence="5" id="KW-0804">Transcription</keyword>
<evidence type="ECO:0000313" key="10">
    <source>
        <dbReference type="Proteomes" id="UP001163823"/>
    </source>
</evidence>
<protein>
    <recommendedName>
        <fullName evidence="5">Growth-regulating factor</fullName>
    </recommendedName>
</protein>
<keyword evidence="10" id="KW-1185">Reference proteome</keyword>
<comment type="caution">
    <text evidence="9">The sequence shown here is derived from an EMBL/GenBank/DDBJ whole genome shotgun (WGS) entry which is preliminary data.</text>
</comment>
<sequence>MSSSSMWAGAQPLFTVAQWQELEQQALIFKYLKAGVPVPSDLLVPIHKSFQLMSAKLVPHSTLGYCSYNGKKIDPEPGRCRRTDGKKWRCSKDANPDSKYCERHMNRRRSRSRKPVESHTVSQSLSTAASDTATGSRSGCGSFLNLPVHSNGSYGGLSLGNNVSQLQMESLPNQISFKEYRYGENPEIEGHSFLQESAGSGKYHGMHSTLESTWAHASRITSNPLSESRSGSLMLDKNFQLRTMQEFERFNENAVLSKQQHDFGGDLSLEKQEHLSPLALFGEWHKNEDLNSHDHKSKFTR</sequence>
<dbReference type="GO" id="GO:0099402">
    <property type="term" value="P:plant organ development"/>
    <property type="evidence" value="ECO:0007669"/>
    <property type="project" value="UniProtKB-ARBA"/>
</dbReference>